<feature type="transmembrane region" description="Helical" evidence="1">
    <location>
        <begin position="103"/>
        <end position="120"/>
    </location>
</feature>
<feature type="transmembrane region" description="Helical" evidence="1">
    <location>
        <begin position="71"/>
        <end position="91"/>
    </location>
</feature>
<dbReference type="PIR" id="S75409">
    <property type="entry name" value="S75409"/>
</dbReference>
<evidence type="ECO:0000313" key="2">
    <source>
        <dbReference type="EMBL" id="CAA69523.1"/>
    </source>
</evidence>
<proteinExistence type="predicted"/>
<organism evidence="2">
    <name type="scientific">Saccharolobus solfataricus</name>
    <name type="common">Sulfolobus solfataricus</name>
    <dbReference type="NCBI Taxonomy" id="2287"/>
    <lineage>
        <taxon>Archaea</taxon>
        <taxon>Thermoproteota</taxon>
        <taxon>Thermoprotei</taxon>
        <taxon>Sulfolobales</taxon>
        <taxon>Sulfolobaceae</taxon>
        <taxon>Saccharolobus</taxon>
    </lineage>
</organism>
<dbReference type="AlphaFoldDB" id="P95981"/>
<protein>
    <submittedName>
        <fullName evidence="2">Orf c04043 protein</fullName>
    </submittedName>
</protein>
<accession>P95981</accession>
<name>P95981_SACSO</name>
<feature type="transmembrane region" description="Helical" evidence="1">
    <location>
        <begin position="45"/>
        <end position="65"/>
    </location>
</feature>
<sequence>MSTSGPAGNLSGPYSVISPTFTALLISFITSFMSSDFSLLQLDKIPFALSMIFLSFSALMSSISISSNFELYGPTLSTLSTIAAINAVSILSKFDGIIISPSLFPPLVFTSTIILPNLPLSCNSLRSNSSPNKFSVWPNIAPITSVFSTIPSTSNLNLISYFIWKLTFTLPCYTFGYLLNHFLELGFLF</sequence>
<evidence type="ECO:0000256" key="1">
    <source>
        <dbReference type="SAM" id="Phobius"/>
    </source>
</evidence>
<feature type="transmembrane region" description="Helical" evidence="1">
    <location>
        <begin position="12"/>
        <end position="33"/>
    </location>
</feature>
<dbReference type="EMBL" id="Y08257">
    <property type="protein sequence ID" value="CAA69523.1"/>
    <property type="molecule type" value="Genomic_DNA"/>
</dbReference>
<feature type="transmembrane region" description="Helical" evidence="1">
    <location>
        <begin position="158"/>
        <end position="179"/>
    </location>
</feature>
<keyword evidence="1" id="KW-0472">Membrane</keyword>
<reference evidence="2" key="1">
    <citation type="journal article" date="1996" name="Mol. Microbiol.">
        <title>Organizational characteristics and information content of an archaeal genome: 156 kb of sequence from Sulfolobus solfataricus P2.</title>
        <authorList>
            <person name="Sensen C.W."/>
            <person name="Klenk H.P."/>
            <person name="Singh R.K."/>
            <person name="Allard G."/>
            <person name="Chan C.C."/>
            <person name="Liu Q.Y."/>
            <person name="Penny S.L."/>
            <person name="Young F."/>
            <person name="Schenk M.E."/>
            <person name="Gaasterland T."/>
            <person name="Doolittle W.F."/>
            <person name="Ragan M.A."/>
            <person name="Charlebois R.L."/>
        </authorList>
    </citation>
    <scope>NUCLEOTIDE SEQUENCE</scope>
    <source>
        <strain evidence="2">P2</strain>
    </source>
</reference>
<keyword evidence="1" id="KW-1133">Transmembrane helix</keyword>
<gene>
    <name evidence="2" type="primary">orf c04043</name>
</gene>
<keyword evidence="1" id="KW-0812">Transmembrane</keyword>